<accession>A0A368K035</accession>
<reference evidence="1 2" key="1">
    <citation type="submission" date="2018-07" db="EMBL/GenBank/DDBJ databases">
        <title>The draft genome of Phyllobacterium salinisoli.</title>
        <authorList>
            <person name="Liu L."/>
            <person name="Li L."/>
            <person name="Zhang X."/>
            <person name="Liang L."/>
        </authorList>
    </citation>
    <scope>NUCLEOTIDE SEQUENCE [LARGE SCALE GENOMIC DNA]</scope>
    <source>
        <strain evidence="1 2">LLAN61</strain>
    </source>
</reference>
<comment type="caution">
    <text evidence="1">The sequence shown here is derived from an EMBL/GenBank/DDBJ whole genome shotgun (WGS) entry which is preliminary data.</text>
</comment>
<dbReference type="EMBL" id="QOZG01000014">
    <property type="protein sequence ID" value="RCS21813.1"/>
    <property type="molecule type" value="Genomic_DNA"/>
</dbReference>
<sequence length="138" mass="15442">MIFGLRARLHYVKNLPGSHAGALDDLRGWRMQSTRRNLPTDFLELDCGAQERAVSFASNELNQAPHILEKDVMVVWGLNAVFTSNFGDALSFKPHVEQSFGGSCYLIPEIYLFTNPNGEGFILARTAMANLLKERNRG</sequence>
<evidence type="ECO:0000313" key="2">
    <source>
        <dbReference type="Proteomes" id="UP000253420"/>
    </source>
</evidence>
<protein>
    <submittedName>
        <fullName evidence="1">Uncharacterized protein</fullName>
    </submittedName>
</protein>
<dbReference type="OrthoDB" id="9780929at2"/>
<name>A0A368K035_9HYPH</name>
<evidence type="ECO:0000313" key="1">
    <source>
        <dbReference type="EMBL" id="RCS21813.1"/>
    </source>
</evidence>
<organism evidence="1 2">
    <name type="scientific">Phyllobacterium salinisoli</name>
    <dbReference type="NCBI Taxonomy" id="1899321"/>
    <lineage>
        <taxon>Bacteria</taxon>
        <taxon>Pseudomonadati</taxon>
        <taxon>Pseudomonadota</taxon>
        <taxon>Alphaproteobacteria</taxon>
        <taxon>Hyphomicrobiales</taxon>
        <taxon>Phyllobacteriaceae</taxon>
        <taxon>Phyllobacterium</taxon>
    </lineage>
</organism>
<proteinExistence type="predicted"/>
<gene>
    <name evidence="1" type="ORF">DUT91_21790</name>
</gene>
<keyword evidence="2" id="KW-1185">Reference proteome</keyword>
<dbReference type="RefSeq" id="WP_114442583.1">
    <property type="nucleotide sequence ID" value="NZ_QOZG01000014.1"/>
</dbReference>
<dbReference type="AlphaFoldDB" id="A0A368K035"/>
<dbReference type="Proteomes" id="UP000253420">
    <property type="component" value="Unassembled WGS sequence"/>
</dbReference>